<name>A0A4Y2X1U9_ARAVE</name>
<dbReference type="Proteomes" id="UP000499080">
    <property type="component" value="Unassembled WGS sequence"/>
</dbReference>
<feature type="compositionally biased region" description="Basic and acidic residues" evidence="1">
    <location>
        <begin position="57"/>
        <end position="80"/>
    </location>
</feature>
<dbReference type="AlphaFoldDB" id="A0A4Y2X1U9"/>
<organism evidence="2 3">
    <name type="scientific">Araneus ventricosus</name>
    <name type="common">Orbweaver spider</name>
    <name type="synonym">Epeira ventricosa</name>
    <dbReference type="NCBI Taxonomy" id="182803"/>
    <lineage>
        <taxon>Eukaryota</taxon>
        <taxon>Metazoa</taxon>
        <taxon>Ecdysozoa</taxon>
        <taxon>Arthropoda</taxon>
        <taxon>Chelicerata</taxon>
        <taxon>Arachnida</taxon>
        <taxon>Araneae</taxon>
        <taxon>Araneomorphae</taxon>
        <taxon>Entelegynae</taxon>
        <taxon>Araneoidea</taxon>
        <taxon>Araneidae</taxon>
        <taxon>Araneus</taxon>
    </lineage>
</organism>
<dbReference type="EMBL" id="BGPR01070149">
    <property type="protein sequence ID" value="GBO43655.1"/>
    <property type="molecule type" value="Genomic_DNA"/>
</dbReference>
<evidence type="ECO:0000313" key="3">
    <source>
        <dbReference type="Proteomes" id="UP000499080"/>
    </source>
</evidence>
<reference evidence="2 3" key="1">
    <citation type="journal article" date="2019" name="Sci. Rep.">
        <title>Orb-weaving spider Araneus ventricosus genome elucidates the spidroin gene catalogue.</title>
        <authorList>
            <person name="Kono N."/>
            <person name="Nakamura H."/>
            <person name="Ohtoshi R."/>
            <person name="Moran D.A.P."/>
            <person name="Shinohara A."/>
            <person name="Yoshida Y."/>
            <person name="Fujiwara M."/>
            <person name="Mori M."/>
            <person name="Tomita M."/>
            <person name="Arakawa K."/>
        </authorList>
    </citation>
    <scope>NUCLEOTIDE SEQUENCE [LARGE SCALE GENOMIC DNA]</scope>
</reference>
<feature type="compositionally biased region" description="Basic and acidic residues" evidence="1">
    <location>
        <begin position="90"/>
        <end position="128"/>
    </location>
</feature>
<comment type="caution">
    <text evidence="2">The sequence shown here is derived from an EMBL/GenBank/DDBJ whole genome shotgun (WGS) entry which is preliminary data.</text>
</comment>
<evidence type="ECO:0000256" key="1">
    <source>
        <dbReference type="SAM" id="MobiDB-lite"/>
    </source>
</evidence>
<feature type="region of interest" description="Disordered" evidence="1">
    <location>
        <begin position="57"/>
        <end position="128"/>
    </location>
</feature>
<proteinExistence type="predicted"/>
<gene>
    <name evidence="2" type="ORF">AVEN_80081_1</name>
</gene>
<keyword evidence="3" id="KW-1185">Reference proteome</keyword>
<accession>A0A4Y2X1U9</accession>
<sequence length="156" mass="18626">MSIVVGLRKCDLKLLAGELGETVDDSHKLKDLKMMILANKEYDEECPKEWLNTITNERKEREENELRKSRNSDCRTETPKRNPNCRTRRQKEIQMEERRRSEEQEYGDRSERKNTRNGSERKNTRNGSERMKWCLSCKKYVLEQKVGFQIPSPIKM</sequence>
<evidence type="ECO:0000313" key="2">
    <source>
        <dbReference type="EMBL" id="GBO43655.1"/>
    </source>
</evidence>
<protein>
    <submittedName>
        <fullName evidence="2">Uncharacterized protein</fullName>
    </submittedName>
</protein>